<proteinExistence type="predicted"/>
<dbReference type="EMBL" id="CP045503">
    <property type="protein sequence ID" value="QPG59825.1"/>
    <property type="molecule type" value="Genomic_DNA"/>
</dbReference>
<evidence type="ECO:0000256" key="1">
    <source>
        <dbReference type="SAM" id="SignalP"/>
    </source>
</evidence>
<gene>
    <name evidence="2" type="ORF">FM038_022465</name>
</gene>
<dbReference type="PROSITE" id="PS51257">
    <property type="entry name" value="PROKAR_LIPOPROTEIN"/>
    <property type="match status" value="1"/>
</dbReference>
<dbReference type="Proteomes" id="UP000316416">
    <property type="component" value="Chromosome"/>
</dbReference>
<evidence type="ECO:0008006" key="4">
    <source>
        <dbReference type="Google" id="ProtNLM"/>
    </source>
</evidence>
<organism evidence="2 3">
    <name type="scientific">Shewanella eurypsychrophilus</name>
    <dbReference type="NCBI Taxonomy" id="2593656"/>
    <lineage>
        <taxon>Bacteria</taxon>
        <taxon>Pseudomonadati</taxon>
        <taxon>Pseudomonadota</taxon>
        <taxon>Gammaproteobacteria</taxon>
        <taxon>Alteromonadales</taxon>
        <taxon>Shewanellaceae</taxon>
        <taxon>Shewanella</taxon>
    </lineage>
</organism>
<keyword evidence="3" id="KW-1185">Reference proteome</keyword>
<feature type="chain" id="PRO_5047466849" description="Lipoprotein" evidence="1">
    <location>
        <begin position="21"/>
        <end position="133"/>
    </location>
</feature>
<evidence type="ECO:0000313" key="2">
    <source>
        <dbReference type="EMBL" id="QPG59825.1"/>
    </source>
</evidence>
<sequence>MRIKTLTTTLILTAFLTACAAKPPIIAQEKTVTVSGQTLKFGGKFDVEKKKLELTVNGDALMKGKFPPYTPTQNFKANYKELKIASSCYFGSVLGDQGGAFGVIAGAIQASKSSSGDKCELFVDGESVETLYF</sequence>
<evidence type="ECO:0000313" key="3">
    <source>
        <dbReference type="Proteomes" id="UP000316416"/>
    </source>
</evidence>
<feature type="signal peptide" evidence="1">
    <location>
        <begin position="1"/>
        <end position="20"/>
    </location>
</feature>
<accession>A0ABX6VBM3</accession>
<protein>
    <recommendedName>
        <fullName evidence="4">Lipoprotein</fullName>
    </recommendedName>
</protein>
<name>A0ABX6VBM3_9GAMM</name>
<reference evidence="2" key="1">
    <citation type="submission" date="2021-07" db="EMBL/GenBank/DDBJ databases">
        <title>Shewanella sp. YLB-07 whole genome sequence.</title>
        <authorList>
            <person name="Yu L."/>
        </authorList>
    </citation>
    <scope>NUCLEOTIDE SEQUENCE</scope>
    <source>
        <strain evidence="2">YLB-08</strain>
    </source>
</reference>
<keyword evidence="1" id="KW-0732">Signal</keyword>
<dbReference type="RefSeq" id="WP_142873745.1">
    <property type="nucleotide sequence ID" value="NZ_CP045503.2"/>
</dbReference>